<dbReference type="AlphaFoldDB" id="A0AAW2YTV9"/>
<sequence length="734" mass="85707">MVKKILQEEEVLPSDLLNDEPDSFHVHLDTLLDNLRNYFHAVLQFPRTTIYYARRIIHILSSWDEFKRTVVETWDHLSKTPLIVFYGYLWRNRKSHFFLNLFTSYAMPIILESMPWYFSRFKIGRKLRELKNKIHNRMIAGNTLDLTHARTYTLLTLLYSLLENLDKHINTRVSLMNRLLVKRLVLERILYSEIWSFNEYHGRELEIRISTEIQSTLKMFSFTIPNTLGSFYAIYKEAKDLYLQRNRIDVLAIARPFVVMAIFKVVDWTKRQVLGTKTITHNTSNPHVSQLFSNAVDGLVDIQLNNLQQVQMQHYDQIISNEFSASEDLRLFTNRIYNTFTKRGVFDFLSDNYIAALVMDKRDMNYEQYRKIQIDIDHLTKLVRKALNYLWQISKVIERSSRVVELMQLPNFKHEDLILPIKTSHFQELTISQIEFTYSRKNRPPYALQFDDTITFLPNKVYGIIGQNRSGKSTLVNLITKLYVPQKGTITWNGVSYANIQRSSLRDMIAYVAQKPFIFPGTIAENIKMARLDATDDDLINAAEMAGIFLYDECKQSTTKKRSNSKIESYDPSSSSTISQSDSIIVEEKKELTDSEMEEKSIKRKLRKRKRQLKILNGKTMARGSNLSGGFSQSVALARIFLKLESKIIILDESLSAMDPIKKRQVIFPNLLNFVKQKGVTLIMITHDMQNMELYDHMIMLETGKIVCQGSHEELLDSRNFKYLQMLGVNVSSL</sequence>
<dbReference type="GO" id="GO:0016887">
    <property type="term" value="F:ATP hydrolysis activity"/>
    <property type="evidence" value="ECO:0007669"/>
    <property type="project" value="InterPro"/>
</dbReference>
<keyword evidence="4" id="KW-0812">Transmembrane</keyword>
<keyword evidence="7" id="KW-1185">Reference proteome</keyword>
<evidence type="ECO:0000256" key="4">
    <source>
        <dbReference type="SAM" id="Phobius"/>
    </source>
</evidence>
<feature type="domain" description="ABC transporter" evidence="5">
    <location>
        <begin position="429"/>
        <end position="728"/>
    </location>
</feature>
<dbReference type="GO" id="GO:0005524">
    <property type="term" value="F:ATP binding"/>
    <property type="evidence" value="ECO:0007669"/>
    <property type="project" value="UniProtKB-KW"/>
</dbReference>
<keyword evidence="4" id="KW-0472">Membrane</keyword>
<keyword evidence="1" id="KW-0547">Nucleotide-binding</keyword>
<dbReference type="SUPFAM" id="SSF52540">
    <property type="entry name" value="P-loop containing nucleoside triphosphate hydrolases"/>
    <property type="match status" value="1"/>
</dbReference>
<evidence type="ECO:0000313" key="6">
    <source>
        <dbReference type="EMBL" id="KAL0480059.1"/>
    </source>
</evidence>
<dbReference type="PROSITE" id="PS50893">
    <property type="entry name" value="ABC_TRANSPORTER_2"/>
    <property type="match status" value="1"/>
</dbReference>
<evidence type="ECO:0000256" key="1">
    <source>
        <dbReference type="ARBA" id="ARBA00022741"/>
    </source>
</evidence>
<dbReference type="Proteomes" id="UP001431209">
    <property type="component" value="Unassembled WGS sequence"/>
</dbReference>
<dbReference type="Gene3D" id="3.40.50.300">
    <property type="entry name" value="P-loop containing nucleotide triphosphate hydrolases"/>
    <property type="match status" value="1"/>
</dbReference>
<name>A0AAW2YTV9_9EUKA</name>
<evidence type="ECO:0000256" key="2">
    <source>
        <dbReference type="ARBA" id="ARBA00022840"/>
    </source>
</evidence>
<feature type="compositionally biased region" description="Low complexity" evidence="3">
    <location>
        <begin position="570"/>
        <end position="581"/>
    </location>
</feature>
<dbReference type="InterPro" id="IPR003593">
    <property type="entry name" value="AAA+_ATPase"/>
</dbReference>
<proteinExistence type="predicted"/>
<dbReference type="InterPro" id="IPR027417">
    <property type="entry name" value="P-loop_NTPase"/>
</dbReference>
<reference evidence="6 7" key="1">
    <citation type="submission" date="2024-03" db="EMBL/GenBank/DDBJ databases">
        <title>The Acrasis kona genome and developmental transcriptomes reveal deep origins of eukaryotic multicellular pathways.</title>
        <authorList>
            <person name="Sheikh S."/>
            <person name="Fu C.-J."/>
            <person name="Brown M.W."/>
            <person name="Baldauf S.L."/>
        </authorList>
    </citation>
    <scope>NUCLEOTIDE SEQUENCE [LARGE SCALE GENOMIC DNA]</scope>
    <source>
        <strain evidence="6 7">ATCC MYA-3509</strain>
    </source>
</reference>
<dbReference type="PANTHER" id="PTHR24221">
    <property type="entry name" value="ATP-BINDING CASSETTE SUB-FAMILY B"/>
    <property type="match status" value="1"/>
</dbReference>
<evidence type="ECO:0000313" key="7">
    <source>
        <dbReference type="Proteomes" id="UP001431209"/>
    </source>
</evidence>
<dbReference type="EMBL" id="JAOPGA020000623">
    <property type="protein sequence ID" value="KAL0480059.1"/>
    <property type="molecule type" value="Genomic_DNA"/>
</dbReference>
<dbReference type="Pfam" id="PF00005">
    <property type="entry name" value="ABC_tran"/>
    <property type="match status" value="1"/>
</dbReference>
<dbReference type="InterPro" id="IPR039421">
    <property type="entry name" value="Type_1_exporter"/>
</dbReference>
<organism evidence="6 7">
    <name type="scientific">Acrasis kona</name>
    <dbReference type="NCBI Taxonomy" id="1008807"/>
    <lineage>
        <taxon>Eukaryota</taxon>
        <taxon>Discoba</taxon>
        <taxon>Heterolobosea</taxon>
        <taxon>Tetramitia</taxon>
        <taxon>Eutetramitia</taxon>
        <taxon>Acrasidae</taxon>
        <taxon>Acrasis</taxon>
    </lineage>
</organism>
<gene>
    <name evidence="6" type="ORF">AKO1_010931</name>
</gene>
<evidence type="ECO:0000259" key="5">
    <source>
        <dbReference type="PROSITE" id="PS50893"/>
    </source>
</evidence>
<dbReference type="InterPro" id="IPR003439">
    <property type="entry name" value="ABC_transporter-like_ATP-bd"/>
</dbReference>
<protein>
    <submittedName>
        <fullName evidence="6">ABC transporter H family member</fullName>
    </submittedName>
</protein>
<keyword evidence="4" id="KW-1133">Transmembrane helix</keyword>
<dbReference type="SMART" id="SM00382">
    <property type="entry name" value="AAA"/>
    <property type="match status" value="1"/>
</dbReference>
<dbReference type="PANTHER" id="PTHR24221:SF281">
    <property type="entry name" value="ABC TRANSPORTER H FAMILY MEMBER 4"/>
    <property type="match status" value="1"/>
</dbReference>
<dbReference type="GO" id="GO:0016020">
    <property type="term" value="C:membrane"/>
    <property type="evidence" value="ECO:0007669"/>
    <property type="project" value="TreeGrafter"/>
</dbReference>
<accession>A0AAW2YTV9</accession>
<feature type="transmembrane region" description="Helical" evidence="4">
    <location>
        <begin position="97"/>
        <end position="118"/>
    </location>
</feature>
<comment type="caution">
    <text evidence="6">The sequence shown here is derived from an EMBL/GenBank/DDBJ whole genome shotgun (WGS) entry which is preliminary data.</text>
</comment>
<keyword evidence="2" id="KW-0067">ATP-binding</keyword>
<evidence type="ECO:0000256" key="3">
    <source>
        <dbReference type="SAM" id="MobiDB-lite"/>
    </source>
</evidence>
<dbReference type="GO" id="GO:0042626">
    <property type="term" value="F:ATPase-coupled transmembrane transporter activity"/>
    <property type="evidence" value="ECO:0007669"/>
    <property type="project" value="TreeGrafter"/>
</dbReference>
<feature type="region of interest" description="Disordered" evidence="3">
    <location>
        <begin position="561"/>
        <end position="581"/>
    </location>
</feature>